<evidence type="ECO:0000313" key="2">
    <source>
        <dbReference type="EMBL" id="GGH65966.1"/>
    </source>
</evidence>
<evidence type="ECO:0000313" key="3">
    <source>
        <dbReference type="Proteomes" id="UP000627292"/>
    </source>
</evidence>
<dbReference type="AlphaFoldDB" id="A0A917IWJ6"/>
<feature type="transmembrane region" description="Helical" evidence="1">
    <location>
        <begin position="60"/>
        <end position="80"/>
    </location>
</feature>
<keyword evidence="1" id="KW-0812">Transmembrane</keyword>
<feature type="transmembrane region" description="Helical" evidence="1">
    <location>
        <begin position="7"/>
        <end position="29"/>
    </location>
</feature>
<keyword evidence="1" id="KW-0472">Membrane</keyword>
<feature type="transmembrane region" description="Helical" evidence="1">
    <location>
        <begin position="35"/>
        <end position="53"/>
    </location>
</feature>
<reference evidence="2" key="1">
    <citation type="journal article" date="2014" name="Int. J. Syst. Evol. Microbiol.">
        <title>Complete genome sequence of Corynebacterium casei LMG S-19264T (=DSM 44701T), isolated from a smear-ripened cheese.</title>
        <authorList>
            <consortium name="US DOE Joint Genome Institute (JGI-PGF)"/>
            <person name="Walter F."/>
            <person name="Albersmeier A."/>
            <person name="Kalinowski J."/>
            <person name="Ruckert C."/>
        </authorList>
    </citation>
    <scope>NUCLEOTIDE SEQUENCE</scope>
    <source>
        <strain evidence="2">CGMCC 1.15290</strain>
    </source>
</reference>
<keyword evidence="1" id="KW-1133">Transmembrane helix</keyword>
<gene>
    <name evidence="2" type="ORF">GCM10011379_19640</name>
</gene>
<proteinExistence type="predicted"/>
<dbReference type="Proteomes" id="UP000627292">
    <property type="component" value="Unassembled WGS sequence"/>
</dbReference>
<keyword evidence="3" id="KW-1185">Reference proteome</keyword>
<protein>
    <submittedName>
        <fullName evidence="2">Uncharacterized protein</fullName>
    </submittedName>
</protein>
<reference evidence="2" key="2">
    <citation type="submission" date="2020-09" db="EMBL/GenBank/DDBJ databases">
        <authorList>
            <person name="Sun Q."/>
            <person name="Zhou Y."/>
        </authorList>
    </citation>
    <scope>NUCLEOTIDE SEQUENCE</scope>
    <source>
        <strain evidence="2">CGMCC 1.15290</strain>
    </source>
</reference>
<dbReference type="EMBL" id="BMIB01000002">
    <property type="protein sequence ID" value="GGH65966.1"/>
    <property type="molecule type" value="Genomic_DNA"/>
</dbReference>
<feature type="transmembrane region" description="Helical" evidence="1">
    <location>
        <begin position="100"/>
        <end position="120"/>
    </location>
</feature>
<organism evidence="2 3">
    <name type="scientific">Filimonas zeae</name>
    <dbReference type="NCBI Taxonomy" id="1737353"/>
    <lineage>
        <taxon>Bacteria</taxon>
        <taxon>Pseudomonadati</taxon>
        <taxon>Bacteroidota</taxon>
        <taxon>Chitinophagia</taxon>
        <taxon>Chitinophagales</taxon>
        <taxon>Chitinophagaceae</taxon>
        <taxon>Filimonas</taxon>
    </lineage>
</organism>
<evidence type="ECO:0000256" key="1">
    <source>
        <dbReference type="SAM" id="Phobius"/>
    </source>
</evidence>
<accession>A0A917IWJ6</accession>
<sequence>MNKMNKLLRCVPYVLVGIIHLFAWVQILAGANEPGLRHYLALLLLAINGVLYFKKHQQALILTALILVLSSLNLIELYTYTGWYSWFVRLGGWEVSLPGLQWKSVGLLLLYALMTGRYWVNKYMDKKYGKLETSEQDVNGTSL</sequence>
<name>A0A917IWJ6_9BACT</name>
<dbReference type="RefSeq" id="WP_188951857.1">
    <property type="nucleotide sequence ID" value="NZ_BMIB01000002.1"/>
</dbReference>
<comment type="caution">
    <text evidence="2">The sequence shown here is derived from an EMBL/GenBank/DDBJ whole genome shotgun (WGS) entry which is preliminary data.</text>
</comment>